<dbReference type="EMBL" id="MHWE01000023">
    <property type="protein sequence ID" value="OHB03039.1"/>
    <property type="molecule type" value="Genomic_DNA"/>
</dbReference>
<sequence length="339" mass="38354">MNQENNSRTPQDFASQNLSGRTHQTFNNQNLGGRTTPKDFFLHLGVIVALYAVVIALINLLFRVINVAFPQIDQYDFYSSSSISFPVATIIIFFPILIVLSLFVYRIYNREPAKKQIWVRRWLLVLTLFVAGVVLAGDLVTLVYYFLDGRELTTAFILKVLSVLVVAAAVFGYVLEDLRDRLNSSKRKTWAIVVGVLLIAAIIAGFSVIGSPKTQRLMRYDDQKIADLQSIQSQVVNYWQLKQTVPTSLEELKDPISSFGIPVDSQTGASYEYRRTGGLSFEICADFNLPSRDSGSKSAAMRYSEYGFESENWQHEAGRQCFTRTIDPERYPPIKTLSR</sequence>
<name>A0A1G2U0W7_9BACT</name>
<dbReference type="Proteomes" id="UP000176800">
    <property type="component" value="Unassembled WGS sequence"/>
</dbReference>
<feature type="transmembrane region" description="Helical" evidence="1">
    <location>
        <begin position="40"/>
        <end position="62"/>
    </location>
</feature>
<keyword evidence="1" id="KW-0812">Transmembrane</keyword>
<keyword evidence="1" id="KW-0472">Membrane</keyword>
<evidence type="ECO:0000259" key="2">
    <source>
        <dbReference type="Pfam" id="PF18920"/>
    </source>
</evidence>
<gene>
    <name evidence="3" type="ORF">A3B14_00025</name>
</gene>
<feature type="transmembrane region" description="Helical" evidence="1">
    <location>
        <begin position="156"/>
        <end position="175"/>
    </location>
</feature>
<reference evidence="3 4" key="1">
    <citation type="journal article" date="2016" name="Nat. Commun.">
        <title>Thousands of microbial genomes shed light on interconnected biogeochemical processes in an aquifer system.</title>
        <authorList>
            <person name="Anantharaman K."/>
            <person name="Brown C.T."/>
            <person name="Hug L.A."/>
            <person name="Sharon I."/>
            <person name="Castelle C.J."/>
            <person name="Probst A.J."/>
            <person name="Thomas B.C."/>
            <person name="Singh A."/>
            <person name="Wilkins M.J."/>
            <person name="Karaoz U."/>
            <person name="Brodie E.L."/>
            <person name="Williams K.H."/>
            <person name="Hubbard S.S."/>
            <person name="Banfield J.F."/>
        </authorList>
    </citation>
    <scope>NUCLEOTIDE SEQUENCE [LARGE SCALE GENOMIC DNA]</scope>
</reference>
<dbReference type="Pfam" id="PF18920">
    <property type="entry name" value="DUF5671"/>
    <property type="match status" value="1"/>
</dbReference>
<feature type="transmembrane region" description="Helical" evidence="1">
    <location>
        <begin position="190"/>
        <end position="209"/>
    </location>
</feature>
<comment type="caution">
    <text evidence="3">The sequence shown here is derived from an EMBL/GenBank/DDBJ whole genome shotgun (WGS) entry which is preliminary data.</text>
</comment>
<dbReference type="InterPro" id="IPR036259">
    <property type="entry name" value="MFS_trans_sf"/>
</dbReference>
<evidence type="ECO:0000256" key="1">
    <source>
        <dbReference type="SAM" id="Phobius"/>
    </source>
</evidence>
<proteinExistence type="predicted"/>
<feature type="domain" description="DUF5671" evidence="2">
    <location>
        <begin position="39"/>
        <end position="173"/>
    </location>
</feature>
<feature type="transmembrane region" description="Helical" evidence="1">
    <location>
        <begin position="123"/>
        <end position="147"/>
    </location>
</feature>
<dbReference type="AlphaFoldDB" id="A0A1G2U0W7"/>
<accession>A0A1G2U0W7</accession>
<feature type="transmembrane region" description="Helical" evidence="1">
    <location>
        <begin position="83"/>
        <end position="108"/>
    </location>
</feature>
<evidence type="ECO:0000313" key="3">
    <source>
        <dbReference type="EMBL" id="OHB03039.1"/>
    </source>
</evidence>
<keyword evidence="1" id="KW-1133">Transmembrane helix</keyword>
<evidence type="ECO:0000313" key="4">
    <source>
        <dbReference type="Proteomes" id="UP000176800"/>
    </source>
</evidence>
<organism evidence="3 4">
    <name type="scientific">Candidatus Zambryskibacteria bacterium RIFCSPLOWO2_01_FULL_45_21</name>
    <dbReference type="NCBI Taxonomy" id="1802761"/>
    <lineage>
        <taxon>Bacteria</taxon>
        <taxon>Candidatus Zambryskiibacteriota</taxon>
    </lineage>
</organism>
<dbReference type="InterPro" id="IPR043728">
    <property type="entry name" value="DUF5671"/>
</dbReference>
<dbReference type="SUPFAM" id="SSF103473">
    <property type="entry name" value="MFS general substrate transporter"/>
    <property type="match status" value="1"/>
</dbReference>
<protein>
    <recommendedName>
        <fullName evidence="2">DUF5671 domain-containing protein</fullName>
    </recommendedName>
</protein>